<comment type="subcellular location">
    <subcellularLocation>
        <location evidence="6">Endomembrane system</location>
        <topology evidence="6">Single-pass type IV membrane protein</topology>
    </subcellularLocation>
</comment>
<evidence type="ECO:0000256" key="5">
    <source>
        <dbReference type="ARBA" id="ARBA00023136"/>
    </source>
</evidence>
<evidence type="ECO:0008006" key="11">
    <source>
        <dbReference type="Google" id="ProtNLM"/>
    </source>
</evidence>
<gene>
    <name evidence="9" type="ORF">BMR1_02g00060</name>
</gene>
<dbReference type="AlphaFoldDB" id="I7I8H3"/>
<dbReference type="GO" id="GO:0016192">
    <property type="term" value="P:vesicle-mediated transport"/>
    <property type="evidence" value="ECO:0007669"/>
    <property type="project" value="InterPro"/>
</dbReference>
<keyword evidence="5 7" id="KW-0472">Membrane</keyword>
<reference evidence="9 10" key="2">
    <citation type="journal article" date="2013" name="PLoS ONE">
        <title>Whole genome mapping and re-organization of the nuclear and mitochondrial genomes of Babesia microti isolates.</title>
        <authorList>
            <person name="Cornillot E."/>
            <person name="Dassouli A."/>
            <person name="Garg A."/>
            <person name="Pachikara N."/>
            <person name="Randazzo S."/>
            <person name="Depoix D."/>
            <person name="Carcy B."/>
            <person name="Delbecq S."/>
            <person name="Frutos R."/>
            <person name="Silva J.C."/>
            <person name="Sutton R."/>
            <person name="Krause P.J."/>
            <person name="Mamoun C.B."/>
        </authorList>
    </citation>
    <scope>NUCLEOTIDE SEQUENCE [LARGE SCALE GENOMIC DNA]</scope>
    <source>
        <strain evidence="9 10">RI</strain>
    </source>
</reference>
<evidence type="ECO:0000313" key="9">
    <source>
        <dbReference type="EMBL" id="CCF73178.1"/>
    </source>
</evidence>
<evidence type="ECO:0000256" key="7">
    <source>
        <dbReference type="PIRNR" id="PIRNR028865"/>
    </source>
</evidence>
<dbReference type="GO" id="GO:0005484">
    <property type="term" value="F:SNAP receptor activity"/>
    <property type="evidence" value="ECO:0007669"/>
    <property type="project" value="InterPro"/>
</dbReference>
<dbReference type="PIRSF" id="PIRSF028865">
    <property type="entry name" value="Membrin-2"/>
    <property type="match status" value="1"/>
</dbReference>
<evidence type="ECO:0000256" key="6">
    <source>
        <dbReference type="ARBA" id="ARBA00046280"/>
    </source>
</evidence>
<sequence>MAIEDNINDEISFLNKISAELNELHDRCRDIVQTENKYSNGTLLPVLISRIASMTELFEEKYNSLCSIIAKTHKITNLHVSTIADSGKKDNSILNLTCHRKVQIFSEQLTNYKYLLAKLFRDSREVKSFEMCYRDTYSKFKNRKLADSNNDLSTLHTTNRELRDTLSQGINTVKLLSTQNKRLSGIKNNLIGLLRLVSVSDSTIVSIHKYARMNQHIITLGFIMAFVFIFFIYYYF</sequence>
<feature type="transmembrane region" description="Helical" evidence="8">
    <location>
        <begin position="217"/>
        <end position="235"/>
    </location>
</feature>
<keyword evidence="10" id="KW-1185">Reference proteome</keyword>
<dbReference type="EMBL" id="FO082872">
    <property type="protein sequence ID" value="CCF73178.1"/>
    <property type="molecule type" value="Genomic_DNA"/>
</dbReference>
<name>I7I8H3_BABMR</name>
<dbReference type="GO" id="GO:0005794">
    <property type="term" value="C:Golgi apparatus"/>
    <property type="evidence" value="ECO:0007669"/>
    <property type="project" value="InterPro"/>
</dbReference>
<evidence type="ECO:0000256" key="1">
    <source>
        <dbReference type="ARBA" id="ARBA00022448"/>
    </source>
</evidence>
<evidence type="ECO:0000256" key="3">
    <source>
        <dbReference type="ARBA" id="ARBA00022927"/>
    </source>
</evidence>
<evidence type="ECO:0000256" key="4">
    <source>
        <dbReference type="ARBA" id="ARBA00022989"/>
    </source>
</evidence>
<dbReference type="InterPro" id="IPR027027">
    <property type="entry name" value="GOSR2/Membrin/Bos1"/>
</dbReference>
<evidence type="ECO:0000313" key="10">
    <source>
        <dbReference type="Proteomes" id="UP000002899"/>
    </source>
</evidence>
<dbReference type="GO" id="GO:0015031">
    <property type="term" value="P:protein transport"/>
    <property type="evidence" value="ECO:0007669"/>
    <property type="project" value="UniProtKB-KW"/>
</dbReference>
<reference evidence="9 10" key="3">
    <citation type="journal article" date="2016" name="Sci. Rep.">
        <title>Genome-wide diversity and gene expression profiling of Babesia microti isolates identify polymorphic genes that mediate host-pathogen interactions.</title>
        <authorList>
            <person name="Silva J.C."/>
            <person name="Cornillot E."/>
            <person name="McCracken C."/>
            <person name="Usmani-Brown S."/>
            <person name="Dwivedi A."/>
            <person name="Ifeonu O.O."/>
            <person name="Crabtree J."/>
            <person name="Gotia H.T."/>
            <person name="Virji A.Z."/>
            <person name="Reynes C."/>
            <person name="Colinge J."/>
            <person name="Kumar V."/>
            <person name="Lawres L."/>
            <person name="Pazzi J.E."/>
            <person name="Pablo J.V."/>
            <person name="Hung C."/>
            <person name="Brancato J."/>
            <person name="Kumari P."/>
            <person name="Orvis J."/>
            <person name="Tretina K."/>
            <person name="Chibucos M."/>
            <person name="Ott S."/>
            <person name="Sadzewicz L."/>
            <person name="Sengamalay N."/>
            <person name="Shetty A.C."/>
            <person name="Su Q."/>
            <person name="Tallon L."/>
            <person name="Fraser C.M."/>
            <person name="Frutos R."/>
            <person name="Molina D.M."/>
            <person name="Krause P.J."/>
            <person name="Ben Mamoun C."/>
        </authorList>
    </citation>
    <scope>NUCLEOTIDE SEQUENCE [LARGE SCALE GENOMIC DNA]</scope>
    <source>
        <strain evidence="9 10">RI</strain>
    </source>
</reference>
<reference evidence="9 10" key="1">
    <citation type="journal article" date="2012" name="Nucleic Acids Res.">
        <title>Sequencing of the smallest Apicomplexan genome from the human pathogen Babesia microti.</title>
        <authorList>
            <person name="Cornillot E."/>
            <person name="Hadj-Kaddour K."/>
            <person name="Dassouli A."/>
            <person name="Noel B."/>
            <person name="Ranwez V."/>
            <person name="Vacherie B."/>
            <person name="Augagneur Y."/>
            <person name="Bres V."/>
            <person name="Duclos A."/>
            <person name="Randazzo S."/>
            <person name="Carcy B."/>
            <person name="Debierre-Grockiego F."/>
            <person name="Delbecq S."/>
            <person name="Moubri-Menage K."/>
            <person name="Shams-Eldin H."/>
            <person name="Usmani-Brown S."/>
            <person name="Bringaud F."/>
            <person name="Wincker P."/>
            <person name="Vivares C.P."/>
            <person name="Schwarz R.T."/>
            <person name="Schetters T.P."/>
            <person name="Krause P.J."/>
            <person name="Gorenflot A."/>
            <person name="Berry V."/>
            <person name="Barbe V."/>
            <person name="Ben Mamoun C."/>
        </authorList>
    </citation>
    <scope>NUCLEOTIDE SEQUENCE [LARGE SCALE GENOMIC DNA]</scope>
    <source>
        <strain evidence="9 10">RI</strain>
    </source>
</reference>
<keyword evidence="1 7" id="KW-0813">Transport</keyword>
<dbReference type="VEuPathDB" id="PiroplasmaDB:BMR1_02g00060"/>
<keyword evidence="3 7" id="KW-0653">Protein transport</keyword>
<evidence type="ECO:0000256" key="8">
    <source>
        <dbReference type="SAM" id="Phobius"/>
    </source>
</evidence>
<proteinExistence type="predicted"/>
<keyword evidence="2 8" id="KW-0812">Transmembrane</keyword>
<dbReference type="KEGG" id="bmic:BMR1_02g00060"/>
<accession>I7I8H3</accession>
<keyword evidence="4 8" id="KW-1133">Transmembrane helix</keyword>
<evidence type="ECO:0000256" key="2">
    <source>
        <dbReference type="ARBA" id="ARBA00022692"/>
    </source>
</evidence>
<organism evidence="9 10">
    <name type="scientific">Babesia microti (strain RI)</name>
    <dbReference type="NCBI Taxonomy" id="1133968"/>
    <lineage>
        <taxon>Eukaryota</taxon>
        <taxon>Sar</taxon>
        <taxon>Alveolata</taxon>
        <taxon>Apicomplexa</taxon>
        <taxon>Aconoidasida</taxon>
        <taxon>Piroplasmida</taxon>
        <taxon>Babesiidae</taxon>
        <taxon>Babesia</taxon>
    </lineage>
</organism>
<dbReference type="RefSeq" id="XP_012647787.1">
    <property type="nucleotide sequence ID" value="XM_012792333.1"/>
</dbReference>
<dbReference type="GeneID" id="24423801"/>
<dbReference type="Proteomes" id="UP000002899">
    <property type="component" value="Chromosome II"/>
</dbReference>
<protein>
    <recommendedName>
        <fullName evidence="11">Golgi SNAP receptor complex member 2</fullName>
    </recommendedName>
</protein>